<sequence length="213" mass="23009">METATLNTREFYRNHAKQRYGITPGDAYELERALKVHANFPESSGSGPGGGVEATAFTISFFTIGCLLGGVKKDLGERVWTFWNLSREGSSLCGYGDVQLTMARDGLTGEHLFGDAVYAVIANPTLAARVVGIGVSRTAPEAWITYRDGDGVQISRFSAHGTSNDREEREHSGVLNLTATIGGKALQEIARDTTKDTEEESDTKTHTTFVADA</sequence>
<feature type="region of interest" description="Disordered" evidence="1">
    <location>
        <begin position="191"/>
        <end position="213"/>
    </location>
</feature>
<proteinExistence type="predicted"/>
<dbReference type="Proteomes" id="UP000033220">
    <property type="component" value="Chromosome DSM 122"/>
</dbReference>
<organism evidence="2 3">
    <name type="scientific">Pararhodospirillum photometricum DSM 122</name>
    <dbReference type="NCBI Taxonomy" id="1150469"/>
    <lineage>
        <taxon>Bacteria</taxon>
        <taxon>Pseudomonadati</taxon>
        <taxon>Pseudomonadota</taxon>
        <taxon>Alphaproteobacteria</taxon>
        <taxon>Rhodospirillales</taxon>
        <taxon>Rhodospirillaceae</taxon>
        <taxon>Pararhodospirillum</taxon>
    </lineage>
</organism>
<dbReference type="KEGG" id="rpm:RSPPHO_02850"/>
<dbReference type="PATRIC" id="fig|1150469.3.peg.3217"/>
<protein>
    <submittedName>
        <fullName evidence="2">Uncharacterized protein</fullName>
    </submittedName>
</protein>
<evidence type="ECO:0000313" key="2">
    <source>
        <dbReference type="EMBL" id="CCG09476.1"/>
    </source>
</evidence>
<evidence type="ECO:0000313" key="3">
    <source>
        <dbReference type="Proteomes" id="UP000033220"/>
    </source>
</evidence>
<gene>
    <name evidence="2" type="ORF">RSPPHO_02850</name>
</gene>
<dbReference type="EMBL" id="HE663493">
    <property type="protein sequence ID" value="CCG09476.1"/>
    <property type="molecule type" value="Genomic_DNA"/>
</dbReference>
<accession>H6SPF1</accession>
<name>H6SPF1_PARPM</name>
<evidence type="ECO:0000256" key="1">
    <source>
        <dbReference type="SAM" id="MobiDB-lite"/>
    </source>
</evidence>
<dbReference type="STRING" id="1150469.RSPPHO_02850"/>
<dbReference type="AlphaFoldDB" id="H6SPF1"/>
<keyword evidence="3" id="KW-1185">Reference proteome</keyword>
<reference evidence="2 3" key="1">
    <citation type="submission" date="2012-02" db="EMBL/GenBank/DDBJ databases">
        <title>Shotgun genome sequence of Phaeospirillum photometricum DSM 122.</title>
        <authorList>
            <person name="Duquesne K."/>
            <person name="Sturgis J."/>
        </authorList>
    </citation>
    <scope>NUCLEOTIDE SEQUENCE [LARGE SCALE GENOMIC DNA]</scope>
    <source>
        <strain evidence="3">DSM122</strain>
    </source>
</reference>
<dbReference type="HOGENOM" id="CLU_1293482_0_0_5"/>
<dbReference type="RefSeq" id="WP_014416105.1">
    <property type="nucleotide sequence ID" value="NC_017059.1"/>
</dbReference>